<feature type="signal peptide" evidence="1">
    <location>
        <begin position="1"/>
        <end position="23"/>
    </location>
</feature>
<dbReference type="GO" id="GO:0008270">
    <property type="term" value="F:zinc ion binding"/>
    <property type="evidence" value="ECO:0007669"/>
    <property type="project" value="InterPro"/>
</dbReference>
<protein>
    <recommendedName>
        <fullName evidence="2">Peptidase metallopeptidase domain-containing protein</fullName>
    </recommendedName>
</protein>
<keyword evidence="1" id="KW-0732">Signal</keyword>
<reference evidence="3 4" key="1">
    <citation type="submission" date="2020-01" db="EMBL/GenBank/DDBJ databases">
        <title>The draft genome sequence of Corallococcus exiguus DSM 14696.</title>
        <authorList>
            <person name="Zhang X."/>
            <person name="Zhu H."/>
        </authorList>
    </citation>
    <scope>NUCLEOTIDE SEQUENCE [LARGE SCALE GENOMIC DNA]</scope>
    <source>
        <strain evidence="3 4">DSM 14696</strain>
    </source>
</reference>
<feature type="domain" description="Peptidase metallopeptidase" evidence="2">
    <location>
        <begin position="50"/>
        <end position="213"/>
    </location>
</feature>
<comment type="caution">
    <text evidence="3">The sequence shown here is derived from an EMBL/GenBank/DDBJ whole genome shotgun (WGS) entry which is preliminary data.</text>
</comment>
<evidence type="ECO:0000313" key="4">
    <source>
        <dbReference type="Proteomes" id="UP000537825"/>
    </source>
</evidence>
<dbReference type="AlphaFoldDB" id="A0A7X4Y9L1"/>
<dbReference type="Proteomes" id="UP000537825">
    <property type="component" value="Unassembled WGS sequence"/>
</dbReference>
<dbReference type="PROSITE" id="PS51257">
    <property type="entry name" value="PROKAR_LIPOPROTEIN"/>
    <property type="match status" value="1"/>
</dbReference>
<organism evidence="3 4">
    <name type="scientific">Corallococcus exiguus</name>
    <dbReference type="NCBI Taxonomy" id="83462"/>
    <lineage>
        <taxon>Bacteria</taxon>
        <taxon>Pseudomonadati</taxon>
        <taxon>Myxococcota</taxon>
        <taxon>Myxococcia</taxon>
        <taxon>Myxococcales</taxon>
        <taxon>Cystobacterineae</taxon>
        <taxon>Myxococcaceae</taxon>
        <taxon>Corallococcus</taxon>
    </lineage>
</organism>
<dbReference type="SMART" id="SM00235">
    <property type="entry name" value="ZnMc"/>
    <property type="match status" value="1"/>
</dbReference>
<evidence type="ECO:0000256" key="1">
    <source>
        <dbReference type="SAM" id="SignalP"/>
    </source>
</evidence>
<evidence type="ECO:0000313" key="3">
    <source>
        <dbReference type="EMBL" id="NBC41331.1"/>
    </source>
</evidence>
<name>A0A7X4Y9L1_9BACT</name>
<dbReference type="GO" id="GO:0006508">
    <property type="term" value="P:proteolysis"/>
    <property type="evidence" value="ECO:0007669"/>
    <property type="project" value="InterPro"/>
</dbReference>
<dbReference type="InterPro" id="IPR006026">
    <property type="entry name" value="Peptidase_Metallo"/>
</dbReference>
<evidence type="ECO:0000259" key="2">
    <source>
        <dbReference type="SMART" id="SM00235"/>
    </source>
</evidence>
<sequence>MKNSLRVIGVTQVLGLLSSLLVACNPAAEPFPDMEVVAVDSRQDELYGNPAGYWPTNAAGFTDVPVCWTTAGWNSEKTWVRQIVEAQWDTNSSLRFTGWGACDILTPAQAIRIQVDESGPRSIVGRSNSSPSMWLNFNFASWSHVCNDGVDDASLPGDDREYCIRGVALHEFGHALGFWHEQDSPGNQPNTPGYCDNTIVQQANGEVITAYDPLSTMNYCAAWGRPTLSALDIQGLRQVYGVSPVEFQFQHYAFPSTCTLVNEPGDSHGWNDNYLCTAGQEGVSWSYAGPIAGQRCTLINELLDPDGWNDNYLCVPTYSPLQFVWSSLLPIPLMRCTQWNEPGDPDSWNNNYLCYTQRFAFSPAGKIAGTTCVSVNEPADPNGWNDNFLCSEVDEGVRFSNAGPIAGMRCTLVDEPSDPNTWNNNYVCVPNLSLLNFQWSSAGPISGKTCIAWNEPADSAHGWNNNYLCY</sequence>
<dbReference type="RefSeq" id="WP_139919780.1">
    <property type="nucleotide sequence ID" value="NZ_CBCSLE010000019.1"/>
</dbReference>
<feature type="chain" id="PRO_5030759890" description="Peptidase metallopeptidase domain-containing protein" evidence="1">
    <location>
        <begin position="24"/>
        <end position="470"/>
    </location>
</feature>
<dbReference type="SUPFAM" id="SSF55486">
    <property type="entry name" value="Metalloproteases ('zincins'), catalytic domain"/>
    <property type="match status" value="1"/>
</dbReference>
<proteinExistence type="predicted"/>
<dbReference type="GO" id="GO:0008237">
    <property type="term" value="F:metallopeptidase activity"/>
    <property type="evidence" value="ECO:0007669"/>
    <property type="project" value="InterPro"/>
</dbReference>
<gene>
    <name evidence="3" type="ORF">GTZ93_15990</name>
</gene>
<dbReference type="InterPro" id="IPR024079">
    <property type="entry name" value="MetalloPept_cat_dom_sf"/>
</dbReference>
<dbReference type="Gene3D" id="3.40.390.10">
    <property type="entry name" value="Collagenase (Catalytic Domain)"/>
    <property type="match status" value="1"/>
</dbReference>
<dbReference type="EMBL" id="JAAAPK010000003">
    <property type="protein sequence ID" value="NBC41331.1"/>
    <property type="molecule type" value="Genomic_DNA"/>
</dbReference>
<accession>A0A7X4Y9L1</accession>
<keyword evidence="4" id="KW-1185">Reference proteome</keyword>